<evidence type="ECO:0000256" key="1">
    <source>
        <dbReference type="SAM" id="MobiDB-lite"/>
    </source>
</evidence>
<dbReference type="Pfam" id="PF26180">
    <property type="entry name" value="PAP-OAS1"/>
    <property type="match status" value="1"/>
</dbReference>
<dbReference type="InterPro" id="IPR058920">
    <property type="entry name" value="PAP-OAS1-bd-rel"/>
</dbReference>
<gene>
    <name evidence="4" type="primary">LOC113853107</name>
</gene>
<keyword evidence="3" id="KW-1185">Reference proteome</keyword>
<feature type="region of interest" description="Disordered" evidence="1">
    <location>
        <begin position="462"/>
        <end position="520"/>
    </location>
</feature>
<dbReference type="GeneID" id="113853107"/>
<dbReference type="SUPFAM" id="SSF81631">
    <property type="entry name" value="PAP/OAS1 substrate-binding domain"/>
    <property type="match status" value="1"/>
</dbReference>
<feature type="region of interest" description="Disordered" evidence="1">
    <location>
        <begin position="783"/>
        <end position="822"/>
    </location>
</feature>
<feature type="compositionally biased region" description="Low complexity" evidence="1">
    <location>
        <begin position="408"/>
        <end position="425"/>
    </location>
</feature>
<dbReference type="AlphaFoldDB" id="A0A8B8K6H7"/>
<feature type="domain" description="PAP/OAS1 substrate-binding-related" evidence="2">
    <location>
        <begin position="2"/>
        <end position="104"/>
    </location>
</feature>
<organism evidence="3 4">
    <name type="scientific">Abrus precatorius</name>
    <name type="common">Indian licorice</name>
    <name type="synonym">Glycine abrus</name>
    <dbReference type="NCBI Taxonomy" id="3816"/>
    <lineage>
        <taxon>Eukaryota</taxon>
        <taxon>Viridiplantae</taxon>
        <taxon>Streptophyta</taxon>
        <taxon>Embryophyta</taxon>
        <taxon>Tracheophyta</taxon>
        <taxon>Spermatophyta</taxon>
        <taxon>Magnoliopsida</taxon>
        <taxon>eudicotyledons</taxon>
        <taxon>Gunneridae</taxon>
        <taxon>Pentapetalae</taxon>
        <taxon>rosids</taxon>
        <taxon>fabids</taxon>
        <taxon>Fabales</taxon>
        <taxon>Fabaceae</taxon>
        <taxon>Papilionoideae</taxon>
        <taxon>50 kb inversion clade</taxon>
        <taxon>NPAAA clade</taxon>
        <taxon>indigoferoid/millettioid clade</taxon>
        <taxon>Abreae</taxon>
        <taxon>Abrus</taxon>
    </lineage>
</organism>
<dbReference type="InterPro" id="IPR058921">
    <property type="entry name" value="PAP/OAS1-rel"/>
</dbReference>
<reference evidence="3" key="1">
    <citation type="journal article" date="2019" name="Toxins">
        <title>Detection of Abrin-Like and Prepropulchellin-Like Toxin Genes and Transcripts Using Whole Genome Sequencing and Full-Length Transcript Sequencing of Abrus precatorius.</title>
        <authorList>
            <person name="Hovde B.T."/>
            <person name="Daligault H.E."/>
            <person name="Hanschen E.R."/>
            <person name="Kunde Y.A."/>
            <person name="Johnson M.B."/>
            <person name="Starkenburg S.R."/>
            <person name="Johnson S.L."/>
        </authorList>
    </citation>
    <scope>NUCLEOTIDE SEQUENCE [LARGE SCALE GENOMIC DNA]</scope>
</reference>
<feature type="compositionally biased region" description="Polar residues" evidence="1">
    <location>
        <begin position="504"/>
        <end position="520"/>
    </location>
</feature>
<evidence type="ECO:0000313" key="4">
    <source>
        <dbReference type="RefSeq" id="XP_027339362.1"/>
    </source>
</evidence>
<dbReference type="PANTHER" id="PTHR45979:SF30">
    <property type="entry name" value="NUCLEOTIDYLTRANSFERASE"/>
    <property type="match status" value="1"/>
</dbReference>
<dbReference type="OrthoDB" id="273917at2759"/>
<feature type="compositionally biased region" description="Low complexity" evidence="1">
    <location>
        <begin position="479"/>
        <end position="489"/>
    </location>
</feature>
<proteinExistence type="predicted"/>
<dbReference type="PANTHER" id="PTHR45979">
    <property type="entry name" value="PAP/OAS1 SUBSTRATE-BINDING DOMAIN SUPERFAMILY"/>
    <property type="match status" value="1"/>
</dbReference>
<feature type="region of interest" description="Disordered" evidence="1">
    <location>
        <begin position="404"/>
        <end position="428"/>
    </location>
</feature>
<reference evidence="4" key="2">
    <citation type="submission" date="2025-08" db="UniProtKB">
        <authorList>
            <consortium name="RefSeq"/>
        </authorList>
    </citation>
    <scope>IDENTIFICATION</scope>
    <source>
        <tissue evidence="4">Young leaves</tissue>
    </source>
</reference>
<dbReference type="Proteomes" id="UP000694853">
    <property type="component" value="Unplaced"/>
</dbReference>
<evidence type="ECO:0000313" key="3">
    <source>
        <dbReference type="Proteomes" id="UP000694853"/>
    </source>
</evidence>
<sequence>MKAKPPRRDSKELFFSEQFLNSCKFCYGAIPSSQENEEKPFLSKYFNVIDPLCANNNLGRSISKGSSFRIKSAIALGVQRLVRLLDCPKDNIIPEFDLFFKNTWDRNGNGYWMDAYFYNLYVRHNDVKTSTSHESEVDRAQASHGIYQHLEESKQMPGTSNIEHASSMKNALTKGGQNPTYSSNDVHDMLRFTRFYPSPEFAHMYSEVPTQHWYPGLSERESGQIHSAPSSVDNSSSSRYEVLDNHNIRIPCENQQSFGKISYDWRYEDAVDPGDTSSGYYYDFGPGVNNEIGLPVDEAMLMHQEDHRFPYFNGCLQTPIDASSSSVSFPSSPPAHVLPSEYTHGNTFNVLHANVPSFDSFSDQVMPYSQDLVPFPSFEWSLNKQGIAEPVDYNELVAHSDHERQMANNSGSSPGNSSSQTGSTSYMPKDYAVTTEQNWLTEERERVDPPDARIIKGDVNYRASSSYPPLHSTSRANPSSSTFSIGSSSKTFQPDGVSGDRISKSTVGTDWSENTTIETDTPCVQTLQTVPNSSLPDTPLHVDPGSSKRAVDNQILLPVSCGSSGPSFQVPNMFPNYHLLTDTGTSLDMDAALGNHYTPESIVDVDSTPHSDTFPVNRTSHDEPSDNSVKESHDILDGDFTSYWVNMQYGRFCQNRQSDASLLYRPSFQMYLRGQFPWYRKPSGVMNITSQDCPPVPVMTAQLASALPGGTTQHAGFWLPRLSDGTGTYLPNPTSYQQRIYRRKDYPRENFRYDRRDNHNGREGISNWNSRFSTRGQFHNTFERRPGTIESSHHGERPRSAFNRLTKFDRDSIHSSPRNPSA</sequence>
<accession>A0A8B8K6H7</accession>
<dbReference type="KEGG" id="aprc:113853107"/>
<dbReference type="RefSeq" id="XP_027339362.1">
    <property type="nucleotide sequence ID" value="XM_027483561.1"/>
</dbReference>
<protein>
    <submittedName>
        <fullName evidence="4">Uncharacterized protein LOC113853107</fullName>
    </submittedName>
</protein>
<feature type="compositionally biased region" description="Polar residues" evidence="1">
    <location>
        <begin position="462"/>
        <end position="478"/>
    </location>
</feature>
<name>A0A8B8K6H7_ABRPR</name>
<feature type="compositionally biased region" description="Basic and acidic residues" evidence="1">
    <location>
        <begin position="783"/>
        <end position="799"/>
    </location>
</feature>
<evidence type="ECO:0000259" key="2">
    <source>
        <dbReference type="Pfam" id="PF26180"/>
    </source>
</evidence>